<gene>
    <name evidence="1" type="ORF">ACOLOM_LOCUS2247</name>
</gene>
<reference evidence="1" key="1">
    <citation type="submission" date="2021-06" db="EMBL/GenBank/DDBJ databases">
        <authorList>
            <person name="Kallberg Y."/>
            <person name="Tangrot J."/>
            <person name="Rosling A."/>
        </authorList>
    </citation>
    <scope>NUCLEOTIDE SEQUENCE</scope>
    <source>
        <strain evidence="1">CL356</strain>
    </source>
</reference>
<comment type="caution">
    <text evidence="1">The sequence shown here is derived from an EMBL/GenBank/DDBJ whole genome shotgun (WGS) entry which is preliminary data.</text>
</comment>
<protein>
    <submittedName>
        <fullName evidence="1">4993_t:CDS:1</fullName>
    </submittedName>
</protein>
<accession>A0ACA9KRM5</accession>
<evidence type="ECO:0000313" key="1">
    <source>
        <dbReference type="EMBL" id="CAG8487563.1"/>
    </source>
</evidence>
<organism evidence="1 2">
    <name type="scientific">Acaulospora colombiana</name>
    <dbReference type="NCBI Taxonomy" id="27376"/>
    <lineage>
        <taxon>Eukaryota</taxon>
        <taxon>Fungi</taxon>
        <taxon>Fungi incertae sedis</taxon>
        <taxon>Mucoromycota</taxon>
        <taxon>Glomeromycotina</taxon>
        <taxon>Glomeromycetes</taxon>
        <taxon>Diversisporales</taxon>
        <taxon>Acaulosporaceae</taxon>
        <taxon>Acaulospora</taxon>
    </lineage>
</organism>
<proteinExistence type="predicted"/>
<dbReference type="Proteomes" id="UP000789525">
    <property type="component" value="Unassembled WGS sequence"/>
</dbReference>
<keyword evidence="2" id="KW-1185">Reference proteome</keyword>
<evidence type="ECO:0000313" key="2">
    <source>
        <dbReference type="Proteomes" id="UP000789525"/>
    </source>
</evidence>
<sequence>MQSTNQDYNAEELIQLLQEDSALESNGPEDRLSTRSRRDLKSRYNSLVEENPQVPRFPDPLQYLPPEMWMHLLQQVAEDDCADILPLTLVCQRWSSIILSIPRLWTSIYIRADLDALEVAHLALFLSKGLLLCMTVDVPIAPDVQKMIIEREVTRVKHLKLKVLPGYSPGQNWESNDPLDNSIGSFFKYLGPLPSLESLTIDIGDISCPVLSSPLRFLDAPNLRYLTPSSSPGDVSELSRFTRLRYLRTISPMETVIPELVKLTELKDLVLSGSTLKERGMPPRLYTESCKSIAPLENLQSYWEPWIYIQPLLFSVRSSVRVLELKIGWEQVFELLTAIDEAPFLHQLSINVYISVDSSGKVEDAGWKAPTLPQIHEFRLKVVQVHSGSQKATRPRILLDALDGSLTNVRRLYFYFDVFASDLVRFLKGVEQLNTLTTDGSVQHDRARTISCPSLKILTTRTEQVLRYVSMPNLISLTIWNRSDPDELITDVPYPEIDRGFVTSVQSLHLGPELAEIIDWTDIKFTQLVTLKWLNRDGWYCYPRCSFSFLTKIIFDEKYGSVGATYFFQLLLRYPRTGPSLETIAIHGYPEWDVLLYMLLRRNIYHNITRITSIELPGYPAPYILGPLSALLLGRIPLEMPSLKELSFIDIRFNLDMCADCVHCRLTCSTPVPLHQRSHMLALYSAFRNGITNMMPRGSDPLLPGHLQDWFDSWEERGHAWTQELIKRRYRRVAGVEIDSKEMEYPLSPADDDHLGYETPSESD</sequence>
<name>A0ACA9KRM5_9GLOM</name>
<dbReference type="EMBL" id="CAJVPT010002801">
    <property type="protein sequence ID" value="CAG8487563.1"/>
    <property type="molecule type" value="Genomic_DNA"/>
</dbReference>